<dbReference type="EMBL" id="BOPH01000088">
    <property type="protein sequence ID" value="GIJ71656.1"/>
    <property type="molecule type" value="Genomic_DNA"/>
</dbReference>
<reference evidence="2" key="1">
    <citation type="submission" date="2021-01" db="EMBL/GenBank/DDBJ databases">
        <title>Whole genome shotgun sequence of Virgisporangium ochraceum NBRC 16418.</title>
        <authorList>
            <person name="Komaki H."/>
            <person name="Tamura T."/>
        </authorList>
    </citation>
    <scope>NUCLEOTIDE SEQUENCE</scope>
    <source>
        <strain evidence="2">NBRC 16418</strain>
    </source>
</reference>
<dbReference type="AlphaFoldDB" id="A0A8J3ZXW6"/>
<keyword evidence="3" id="KW-1185">Reference proteome</keyword>
<proteinExistence type="predicted"/>
<keyword evidence="1" id="KW-0812">Transmembrane</keyword>
<protein>
    <submittedName>
        <fullName evidence="2">Uncharacterized protein</fullName>
    </submittedName>
</protein>
<keyword evidence="1" id="KW-0472">Membrane</keyword>
<sequence>MGPGPALAFLVTCAGTSVGAITGLFLVARRRVVGLVVGMLAGGAVLLGWLAPLWL</sequence>
<gene>
    <name evidence="2" type="ORF">Voc01_065730</name>
</gene>
<organism evidence="2 3">
    <name type="scientific">Virgisporangium ochraceum</name>
    <dbReference type="NCBI Taxonomy" id="65505"/>
    <lineage>
        <taxon>Bacteria</taxon>
        <taxon>Bacillati</taxon>
        <taxon>Actinomycetota</taxon>
        <taxon>Actinomycetes</taxon>
        <taxon>Micromonosporales</taxon>
        <taxon>Micromonosporaceae</taxon>
        <taxon>Virgisporangium</taxon>
    </lineage>
</organism>
<dbReference type="RefSeq" id="WP_203931500.1">
    <property type="nucleotide sequence ID" value="NZ_BOPH01000088.1"/>
</dbReference>
<feature type="transmembrane region" description="Helical" evidence="1">
    <location>
        <begin position="32"/>
        <end position="51"/>
    </location>
</feature>
<feature type="transmembrane region" description="Helical" evidence="1">
    <location>
        <begin position="6"/>
        <end position="27"/>
    </location>
</feature>
<comment type="caution">
    <text evidence="2">The sequence shown here is derived from an EMBL/GenBank/DDBJ whole genome shotgun (WGS) entry which is preliminary data.</text>
</comment>
<keyword evidence="1" id="KW-1133">Transmembrane helix</keyword>
<name>A0A8J3ZXW6_9ACTN</name>
<evidence type="ECO:0000313" key="2">
    <source>
        <dbReference type="EMBL" id="GIJ71656.1"/>
    </source>
</evidence>
<dbReference type="Proteomes" id="UP000635606">
    <property type="component" value="Unassembled WGS sequence"/>
</dbReference>
<evidence type="ECO:0000256" key="1">
    <source>
        <dbReference type="SAM" id="Phobius"/>
    </source>
</evidence>
<evidence type="ECO:0000313" key="3">
    <source>
        <dbReference type="Proteomes" id="UP000635606"/>
    </source>
</evidence>
<accession>A0A8J3ZXW6</accession>